<name>A0A1B6EVM9_9HEMI</name>
<reference evidence="1" key="1">
    <citation type="submission" date="2015-11" db="EMBL/GenBank/DDBJ databases">
        <title>De novo transcriptome assembly of four potential Pierce s Disease insect vectors from Arizona vineyards.</title>
        <authorList>
            <person name="Tassone E.E."/>
        </authorList>
    </citation>
    <scope>NUCLEOTIDE SEQUENCE</scope>
</reference>
<organism evidence="1">
    <name type="scientific">Cuerna arida</name>
    <dbReference type="NCBI Taxonomy" id="1464854"/>
    <lineage>
        <taxon>Eukaryota</taxon>
        <taxon>Metazoa</taxon>
        <taxon>Ecdysozoa</taxon>
        <taxon>Arthropoda</taxon>
        <taxon>Hexapoda</taxon>
        <taxon>Insecta</taxon>
        <taxon>Pterygota</taxon>
        <taxon>Neoptera</taxon>
        <taxon>Paraneoptera</taxon>
        <taxon>Hemiptera</taxon>
        <taxon>Auchenorrhyncha</taxon>
        <taxon>Membracoidea</taxon>
        <taxon>Cicadellidae</taxon>
        <taxon>Cicadellinae</taxon>
        <taxon>Proconiini</taxon>
        <taxon>Cuerna</taxon>
    </lineage>
</organism>
<evidence type="ECO:0000313" key="1">
    <source>
        <dbReference type="EMBL" id="JAS42035.1"/>
    </source>
</evidence>
<feature type="non-terminal residue" evidence="1">
    <location>
        <position position="135"/>
    </location>
</feature>
<gene>
    <name evidence="1" type="ORF">g.399</name>
</gene>
<dbReference type="SUPFAM" id="SSF50494">
    <property type="entry name" value="Trypsin-like serine proteases"/>
    <property type="match status" value="1"/>
</dbReference>
<proteinExistence type="predicted"/>
<dbReference type="EMBL" id="GECZ01027734">
    <property type="protein sequence ID" value="JAS42035.1"/>
    <property type="molecule type" value="Transcribed_RNA"/>
</dbReference>
<sequence length="135" mass="14373">LRVFRAGMLNVSIIPLSGPGRVQVKTIIVHESYGENSGSSGQEMEANNIGLVQLKSPIVQWAECVPCLPLPGQRFSTSNCTAVTSRLLASAPCSTHGVCKSSREADSRSQMPVCTGAARMMTDDRGFPYITGEGD</sequence>
<feature type="non-terminal residue" evidence="1">
    <location>
        <position position="1"/>
    </location>
</feature>
<dbReference type="AlphaFoldDB" id="A0A1B6EVM9"/>
<dbReference type="InterPro" id="IPR009003">
    <property type="entry name" value="Peptidase_S1_PA"/>
</dbReference>
<protein>
    <submittedName>
        <fullName evidence="1">Uncharacterized protein</fullName>
    </submittedName>
</protein>
<accession>A0A1B6EVM9</accession>